<sequence length="168" mass="18131">MQMQRIMQQEEKSLKEVLHQRVTFLASGVAPGVANQIPGVARGPWRWGALGLGDTAACMMMGMHQSGCGLRVAVTLTVAREAVVRGQEVVTPHHAPVSSCSRWFNSANGSLPCACLIAIDSTFFNFPAVSLNKQEEIHNRGSRHSDNFPSGVKAIGVEKTFDAGVQKE</sequence>
<evidence type="ECO:0000313" key="2">
    <source>
        <dbReference type="Proteomes" id="UP001221898"/>
    </source>
</evidence>
<gene>
    <name evidence="1" type="ORF">AAFF_G00242210</name>
</gene>
<proteinExistence type="predicted"/>
<reference evidence="1" key="1">
    <citation type="journal article" date="2023" name="Science">
        <title>Genome structures resolve the early diversification of teleost fishes.</title>
        <authorList>
            <person name="Parey E."/>
            <person name="Louis A."/>
            <person name="Montfort J."/>
            <person name="Bouchez O."/>
            <person name="Roques C."/>
            <person name="Iampietro C."/>
            <person name="Lluch J."/>
            <person name="Castinel A."/>
            <person name="Donnadieu C."/>
            <person name="Desvignes T."/>
            <person name="Floi Bucao C."/>
            <person name="Jouanno E."/>
            <person name="Wen M."/>
            <person name="Mejri S."/>
            <person name="Dirks R."/>
            <person name="Jansen H."/>
            <person name="Henkel C."/>
            <person name="Chen W.J."/>
            <person name="Zahm M."/>
            <person name="Cabau C."/>
            <person name="Klopp C."/>
            <person name="Thompson A.W."/>
            <person name="Robinson-Rechavi M."/>
            <person name="Braasch I."/>
            <person name="Lecointre G."/>
            <person name="Bobe J."/>
            <person name="Postlethwait J.H."/>
            <person name="Berthelot C."/>
            <person name="Roest Crollius H."/>
            <person name="Guiguen Y."/>
        </authorList>
    </citation>
    <scope>NUCLEOTIDE SEQUENCE</scope>
    <source>
        <strain evidence="1">NC1722</strain>
    </source>
</reference>
<accession>A0AAD7WU86</accession>
<dbReference type="EMBL" id="JAINUG010000032">
    <property type="protein sequence ID" value="KAJ8409200.1"/>
    <property type="molecule type" value="Genomic_DNA"/>
</dbReference>
<organism evidence="1 2">
    <name type="scientific">Aldrovandia affinis</name>
    <dbReference type="NCBI Taxonomy" id="143900"/>
    <lineage>
        <taxon>Eukaryota</taxon>
        <taxon>Metazoa</taxon>
        <taxon>Chordata</taxon>
        <taxon>Craniata</taxon>
        <taxon>Vertebrata</taxon>
        <taxon>Euteleostomi</taxon>
        <taxon>Actinopterygii</taxon>
        <taxon>Neopterygii</taxon>
        <taxon>Teleostei</taxon>
        <taxon>Notacanthiformes</taxon>
        <taxon>Halosauridae</taxon>
        <taxon>Aldrovandia</taxon>
    </lineage>
</organism>
<name>A0AAD7WU86_9TELE</name>
<dbReference type="Proteomes" id="UP001221898">
    <property type="component" value="Unassembled WGS sequence"/>
</dbReference>
<dbReference type="AlphaFoldDB" id="A0AAD7WU86"/>
<keyword evidence="2" id="KW-1185">Reference proteome</keyword>
<comment type="caution">
    <text evidence="1">The sequence shown here is derived from an EMBL/GenBank/DDBJ whole genome shotgun (WGS) entry which is preliminary data.</text>
</comment>
<evidence type="ECO:0000313" key="1">
    <source>
        <dbReference type="EMBL" id="KAJ8409200.1"/>
    </source>
</evidence>
<protein>
    <submittedName>
        <fullName evidence="1">Uncharacterized protein</fullName>
    </submittedName>
</protein>